<reference evidence="3 4" key="1">
    <citation type="submission" date="2020-03" db="EMBL/GenBank/DDBJ databases">
        <title>WGS of actinomycetes isolated from Thailand.</title>
        <authorList>
            <person name="Thawai C."/>
        </authorList>
    </citation>
    <scope>NUCLEOTIDE SEQUENCE [LARGE SCALE GENOMIC DNA]</scope>
    <source>
        <strain evidence="3 4">PRB2-1</strain>
    </source>
</reference>
<protein>
    <recommendedName>
        <fullName evidence="5">DUF732 domain-containing protein</fullName>
    </recommendedName>
</protein>
<feature type="compositionally biased region" description="Low complexity" evidence="1">
    <location>
        <begin position="31"/>
        <end position="89"/>
    </location>
</feature>
<feature type="signal peptide" evidence="2">
    <location>
        <begin position="1"/>
        <end position="33"/>
    </location>
</feature>
<evidence type="ECO:0000256" key="1">
    <source>
        <dbReference type="SAM" id="MobiDB-lite"/>
    </source>
</evidence>
<feature type="region of interest" description="Disordered" evidence="1">
    <location>
        <begin position="31"/>
        <end position="109"/>
    </location>
</feature>
<dbReference type="EMBL" id="JAATEJ010000010">
    <property type="protein sequence ID" value="NJP44715.1"/>
    <property type="molecule type" value="Genomic_DNA"/>
</dbReference>
<dbReference type="PROSITE" id="PS51257">
    <property type="entry name" value="PROKAR_LIPOPROTEIN"/>
    <property type="match status" value="1"/>
</dbReference>
<accession>A0ABX0ZNX4</accession>
<feature type="chain" id="PRO_5045814226" description="DUF732 domain-containing protein" evidence="2">
    <location>
        <begin position="34"/>
        <end position="260"/>
    </location>
</feature>
<name>A0ABX0ZNX4_9ACTN</name>
<evidence type="ECO:0008006" key="5">
    <source>
        <dbReference type="Google" id="ProtNLM"/>
    </source>
</evidence>
<comment type="caution">
    <text evidence="3">The sequence shown here is derived from an EMBL/GenBank/DDBJ whole genome shotgun (WGS) entry which is preliminary data.</text>
</comment>
<keyword evidence="4" id="KW-1185">Reference proteome</keyword>
<proteinExistence type="predicted"/>
<organism evidence="3 4">
    <name type="scientific">Actinacidiphila epipremni</name>
    <dbReference type="NCBI Taxonomy" id="2053013"/>
    <lineage>
        <taxon>Bacteria</taxon>
        <taxon>Bacillati</taxon>
        <taxon>Actinomycetota</taxon>
        <taxon>Actinomycetes</taxon>
        <taxon>Kitasatosporales</taxon>
        <taxon>Streptomycetaceae</taxon>
        <taxon>Actinacidiphila</taxon>
    </lineage>
</organism>
<sequence length="260" mass="24427">MVRRGRRTGAAAAVVVTAAAVLLLGGCSSGSPAPSAAAPGARTAAGQASAGATGPSAGSAGSTGASAGATADSAAGSSGASAEAPGSAADEPKVPDAQLTPPGGGTFTAQQKKYLSGRVPRGTDPVAVLEGGQEICERLTRTSAIDPDAAASAVLGGDISPDGAAAAVAGLCPDQQGVVDAARHGFGDGTFTVGAKSVPGTVVAPGTYRAPHTSPSCAWRVTGANGTVLSSGGGARLTVPAAASGVTSSGCYAWLASGRS</sequence>
<keyword evidence="2" id="KW-0732">Signal</keyword>
<dbReference type="RefSeq" id="WP_167983577.1">
    <property type="nucleotide sequence ID" value="NZ_JAATEJ010000010.1"/>
</dbReference>
<evidence type="ECO:0000313" key="4">
    <source>
        <dbReference type="Proteomes" id="UP000734511"/>
    </source>
</evidence>
<evidence type="ECO:0000256" key="2">
    <source>
        <dbReference type="SAM" id="SignalP"/>
    </source>
</evidence>
<dbReference type="Proteomes" id="UP000734511">
    <property type="component" value="Unassembled WGS sequence"/>
</dbReference>
<evidence type="ECO:0000313" key="3">
    <source>
        <dbReference type="EMBL" id="NJP44715.1"/>
    </source>
</evidence>
<gene>
    <name evidence="3" type="ORF">HCN08_15120</name>
</gene>